<dbReference type="InterPro" id="IPR011989">
    <property type="entry name" value="ARM-like"/>
</dbReference>
<dbReference type="GO" id="GO:0005524">
    <property type="term" value="F:ATP binding"/>
    <property type="evidence" value="ECO:0007669"/>
    <property type="project" value="UniProtKB-KW"/>
</dbReference>
<dbReference type="InterPro" id="IPR003959">
    <property type="entry name" value="ATPase_AAA_core"/>
</dbReference>
<keyword evidence="3" id="KW-0175">Coiled coil</keyword>
<feature type="region of interest" description="Disordered" evidence="4">
    <location>
        <begin position="275"/>
        <end position="323"/>
    </location>
</feature>
<proteinExistence type="predicted"/>
<keyword evidence="5" id="KW-1133">Transmembrane helix</keyword>
<keyword evidence="5" id="KW-0812">Transmembrane</keyword>
<dbReference type="PANTHER" id="PTHR23077:SF171">
    <property type="entry name" value="NUCLEAR VALOSIN-CONTAINING PROTEIN-LIKE"/>
    <property type="match status" value="1"/>
</dbReference>
<dbReference type="InterPro" id="IPR027417">
    <property type="entry name" value="P-loop_NTPase"/>
</dbReference>
<feature type="compositionally biased region" description="Low complexity" evidence="4">
    <location>
        <begin position="306"/>
        <end position="317"/>
    </location>
</feature>
<feature type="compositionally biased region" description="Polar residues" evidence="4">
    <location>
        <begin position="290"/>
        <end position="305"/>
    </location>
</feature>
<accession>M0MFK8</accession>
<dbReference type="Proteomes" id="UP000011568">
    <property type="component" value="Unassembled WGS sequence"/>
</dbReference>
<dbReference type="Gene3D" id="3.40.50.300">
    <property type="entry name" value="P-loop containing nucleotide triphosphate hydrolases"/>
    <property type="match status" value="2"/>
</dbReference>
<reference evidence="7 8" key="1">
    <citation type="journal article" date="2014" name="PLoS Genet.">
        <title>Phylogenetically driven sequencing of extremely halophilic archaea reveals strategies for static and dynamic osmo-response.</title>
        <authorList>
            <person name="Becker E.A."/>
            <person name="Seitzer P.M."/>
            <person name="Tritt A."/>
            <person name="Larsen D."/>
            <person name="Krusor M."/>
            <person name="Yao A.I."/>
            <person name="Wu D."/>
            <person name="Madern D."/>
            <person name="Eisen J.A."/>
            <person name="Darling A.E."/>
            <person name="Facciotti M.T."/>
        </authorList>
    </citation>
    <scope>NUCLEOTIDE SEQUENCE [LARGE SCALE GENOMIC DNA]</scope>
    <source>
        <strain evidence="7 8">DSM 1307</strain>
    </source>
</reference>
<dbReference type="CDD" id="cd19481">
    <property type="entry name" value="RecA-like_protease"/>
    <property type="match status" value="1"/>
</dbReference>
<evidence type="ECO:0000256" key="3">
    <source>
        <dbReference type="ARBA" id="ARBA00023054"/>
    </source>
</evidence>
<evidence type="ECO:0000313" key="7">
    <source>
        <dbReference type="EMBL" id="EMA43474.1"/>
    </source>
</evidence>
<name>M0MFK8_HALMO</name>
<dbReference type="Pfam" id="PF00004">
    <property type="entry name" value="AAA"/>
    <property type="match status" value="2"/>
</dbReference>
<dbReference type="GO" id="GO:0016887">
    <property type="term" value="F:ATP hydrolysis activity"/>
    <property type="evidence" value="ECO:0007669"/>
    <property type="project" value="InterPro"/>
</dbReference>
<dbReference type="SUPFAM" id="SSF52540">
    <property type="entry name" value="P-loop containing nucleoside triphosphate hydrolases"/>
    <property type="match status" value="2"/>
</dbReference>
<keyword evidence="2" id="KW-0067">ATP-binding</keyword>
<dbReference type="InterPro" id="IPR003593">
    <property type="entry name" value="AAA+_ATPase"/>
</dbReference>
<dbReference type="EMBL" id="AOMC01000120">
    <property type="protein sequence ID" value="EMA43474.1"/>
    <property type="molecule type" value="Genomic_DNA"/>
</dbReference>
<feature type="domain" description="AAA+ ATPase" evidence="6">
    <location>
        <begin position="624"/>
        <end position="761"/>
    </location>
</feature>
<evidence type="ECO:0000256" key="2">
    <source>
        <dbReference type="ARBA" id="ARBA00022840"/>
    </source>
</evidence>
<protein>
    <submittedName>
        <fullName evidence="7">ATPase AAA</fullName>
    </submittedName>
</protein>
<gene>
    <name evidence="7" type="ORF">C448_09802</name>
</gene>
<dbReference type="SMART" id="SM00382">
    <property type="entry name" value="AAA"/>
    <property type="match status" value="2"/>
</dbReference>
<dbReference type="Gene3D" id="1.10.8.60">
    <property type="match status" value="2"/>
</dbReference>
<feature type="region of interest" description="Disordered" evidence="4">
    <location>
        <begin position="806"/>
        <end position="837"/>
    </location>
</feature>
<keyword evidence="8" id="KW-1185">Reference proteome</keyword>
<evidence type="ECO:0000256" key="4">
    <source>
        <dbReference type="SAM" id="MobiDB-lite"/>
    </source>
</evidence>
<organism evidence="7 8">
    <name type="scientific">Halococcus morrhuae DSM 1307</name>
    <dbReference type="NCBI Taxonomy" id="931277"/>
    <lineage>
        <taxon>Archaea</taxon>
        <taxon>Methanobacteriati</taxon>
        <taxon>Methanobacteriota</taxon>
        <taxon>Stenosarchaea group</taxon>
        <taxon>Halobacteria</taxon>
        <taxon>Halobacteriales</taxon>
        <taxon>Halococcaceae</taxon>
        <taxon>Halococcus</taxon>
    </lineage>
</organism>
<dbReference type="PATRIC" id="fig|931277.6.peg.1918"/>
<feature type="domain" description="AAA+ ATPase" evidence="6">
    <location>
        <begin position="362"/>
        <end position="499"/>
    </location>
</feature>
<dbReference type="InterPro" id="IPR016024">
    <property type="entry name" value="ARM-type_fold"/>
</dbReference>
<evidence type="ECO:0000259" key="6">
    <source>
        <dbReference type="SMART" id="SM00382"/>
    </source>
</evidence>
<sequence length="837" mass="91072">MSTDTTASRTAGFVSGTIYGGVDRIRGYGRKLYWNQQREKFALYLFALWIVGYLVFDFLALVVLSPVLLVADVSELMAWIGVIAATGFVGWVGYRARADAKQRNRIGELQQRPTPDAAVEAVSMLDSTDPQVRAGATHLIVVACKSAPGKIVKQYSGDASVIVDRLGALLHDSDRNTRVNAATALSYFSRDYPEMVFDHKDTVLETLHYPNSQIQCDSSITAGNLANAYPDHAEEICTALAPLLDDEDPEVRAKVCFALGGLDLDRATELLREMTSDPNPKVQEAAAESLKTQQDQQESANNAGRSAQASAQDNSNSRFIGDSPDSDFAAVAGMDDLKGELEQKIIEPFRGNAVYEKYGINPESGILFHGPPGTGKTYLAKALAGELNVNYASVDVGDMVSKLVGEGVENITQLFDEARHNQPCLIFIDEIDALATDRSSANQSEDTKKMVNQLLQEMSEIDGSDDILVIAATNNPDDIDDAMLRTGRFDSRIHIPKPDDQARVAIFKHHLNAPLEQFDTDTFVRTTRGFVASDMVAVARRAALQAADRERETGREATVTEADILEAANEVAAEQSNIGEFIERPPEMDFSDVAGMDELKETLHTKIADPLTNPEFHEEYGLGVENGILLYGPPGTGKTHVSKCLAGELDINYIEAKAGDLVSKWIGEGAQNVQTMFNEARQNQPCLIFIDEIDALATDRNTHQTKSERQMVNQFLEELSALSDANDDVIVIGATNRPDDLDAAMLRTGRFSEKIEVPPPAADTRIALFDAHLSAPVDGIDPEAIGARTDGFVASDMANVADRSARKAMQRAKSETGSGEVTQQDVMEAVSEVDSGQ</sequence>
<evidence type="ECO:0000256" key="1">
    <source>
        <dbReference type="ARBA" id="ARBA00022741"/>
    </source>
</evidence>
<comment type="caution">
    <text evidence="7">The sequence shown here is derived from an EMBL/GenBank/DDBJ whole genome shotgun (WGS) entry which is preliminary data.</text>
</comment>
<dbReference type="SUPFAM" id="SSF48371">
    <property type="entry name" value="ARM repeat"/>
    <property type="match status" value="1"/>
</dbReference>
<dbReference type="Gene3D" id="1.25.10.10">
    <property type="entry name" value="Leucine-rich Repeat Variant"/>
    <property type="match status" value="1"/>
</dbReference>
<dbReference type="PANTHER" id="PTHR23077">
    <property type="entry name" value="AAA-FAMILY ATPASE"/>
    <property type="match status" value="1"/>
</dbReference>
<keyword evidence="1" id="KW-0547">Nucleotide-binding</keyword>
<feature type="compositionally biased region" description="Polar residues" evidence="4">
    <location>
        <begin position="815"/>
        <end position="825"/>
    </location>
</feature>
<dbReference type="AlphaFoldDB" id="M0MFK8"/>
<evidence type="ECO:0000256" key="5">
    <source>
        <dbReference type="SAM" id="Phobius"/>
    </source>
</evidence>
<dbReference type="STRING" id="931277.C448_09802"/>
<feature type="transmembrane region" description="Helical" evidence="5">
    <location>
        <begin position="41"/>
        <end position="64"/>
    </location>
</feature>
<dbReference type="Pfam" id="PF13646">
    <property type="entry name" value="HEAT_2"/>
    <property type="match status" value="1"/>
</dbReference>
<evidence type="ECO:0000313" key="8">
    <source>
        <dbReference type="Proteomes" id="UP000011568"/>
    </source>
</evidence>
<dbReference type="InterPro" id="IPR050168">
    <property type="entry name" value="AAA_ATPase_domain"/>
</dbReference>
<dbReference type="FunFam" id="3.40.50.300:FF:001025">
    <property type="entry name" value="ATPase family, AAA domain-containing 2B"/>
    <property type="match status" value="2"/>
</dbReference>
<dbReference type="eggNOG" id="arCOG01308">
    <property type="taxonomic scope" value="Archaea"/>
</dbReference>
<feature type="transmembrane region" description="Helical" evidence="5">
    <location>
        <begin position="76"/>
        <end position="94"/>
    </location>
</feature>
<keyword evidence="5" id="KW-0472">Membrane</keyword>